<feature type="transmembrane region" description="Helical" evidence="8">
    <location>
        <begin position="364"/>
        <end position="381"/>
    </location>
</feature>
<dbReference type="Gene3D" id="3.30.70.100">
    <property type="match status" value="1"/>
</dbReference>
<dbReference type="InterPro" id="IPR006685">
    <property type="entry name" value="MscS_channel_2nd"/>
</dbReference>
<dbReference type="InterPro" id="IPR023408">
    <property type="entry name" value="MscS_beta-dom_sf"/>
</dbReference>
<sequence length="832" mass="89306">MTRVLRCLIVLVLILAGCGAGLTTALISTTLPAAAQSQASDDLPDYETWTRVAQRADEAIETGRASTNALEALRNELAGWRQQFLEAQDINRNAIGTVQRQLEAIGPAPEEGETEPAEITAERNMLQDRLARLREPVRQAELSFTRADGLIQGIDTIIRERQTREILEFGASPLNPVHWPEGFAALARTASTLRSEVTTAWGNPVQRDETRGNIPALLVMSVIGLVLVARGRAWTHKLTRRILGEDPGAARWIIGFIVSMGSLLLPLFGVYFLIEAISSSGLVGLRGSQMLDVLGPLVFTFLLARWLASRVFPAQEARTLPLNLSKESRRKGRFYGMLLGAFASGSVFIQQVGDISQWSQPASVVIQFPVMVVCSLLLLRISRLLREHVRADAEAEGQETYRSRMTGILAFLMAALSVVVPLLGAIGYFRLAQALLYPSLGSIELLAMLLVLQRVVVEVYVLVTRNRAGAGESLIPILVGVVLVLMSLPVFALIWGARVADLTELYARAAEGFMIGETRISPMIFLTLAFVFVLGYTATRLLQGALRNTILPKTKIDPGGRNAILSGVGYIGIFLAAIIAITSAGIDLTALGYVAGALSVGIGFGLQNVVSNFVSGIILLVERPISEGDWIEVGGVHGNVKDISVRSTIIQTFDRSDVIVPNADLVSGRVTNYTRGNTVGRLIVPVGVAYGTDTKMVEGILQEIAEAHPLVLLNPPPAVVFRGFGADALDFEIRAILRDVNYVLSVHSEMNHEIASRFAAAGIEIPFAQRDIWIRNAEVLGGGAGKAGTDAAETPAAMPAPAASVPRQRDEPPDMDGDADGDGGGGGAGDGR</sequence>
<dbReference type="PATRIC" id="fig|1641875.4.peg.3226"/>
<keyword evidence="13" id="KW-1185">Reference proteome</keyword>
<feature type="transmembrane region" description="Helical" evidence="8">
    <location>
        <begin position="520"/>
        <end position="542"/>
    </location>
</feature>
<feature type="domain" description="Mechanosensitive ion channel MscS" evidence="9">
    <location>
        <begin position="608"/>
        <end position="675"/>
    </location>
</feature>
<feature type="transmembrane region" description="Helical" evidence="8">
    <location>
        <begin position="214"/>
        <end position="231"/>
    </location>
</feature>
<dbReference type="Gene3D" id="1.10.287.1260">
    <property type="match status" value="1"/>
</dbReference>
<dbReference type="InterPro" id="IPR011066">
    <property type="entry name" value="MscS_channel_C_sf"/>
</dbReference>
<evidence type="ECO:0000256" key="5">
    <source>
        <dbReference type="ARBA" id="ARBA00022989"/>
    </source>
</evidence>
<name>A0A0T5NPB4_9RHOB</name>
<dbReference type="Pfam" id="PF12607">
    <property type="entry name" value="DUF3772"/>
    <property type="match status" value="1"/>
</dbReference>
<dbReference type="PANTHER" id="PTHR30347">
    <property type="entry name" value="POTASSIUM CHANNEL RELATED"/>
    <property type="match status" value="1"/>
</dbReference>
<keyword evidence="4 8" id="KW-0812">Transmembrane</keyword>
<evidence type="ECO:0000256" key="8">
    <source>
        <dbReference type="SAM" id="Phobius"/>
    </source>
</evidence>
<reference evidence="12 13" key="1">
    <citation type="submission" date="2015-04" db="EMBL/GenBank/DDBJ databases">
        <title>The draft genome sequence of Roseovarius sp.R12b.</title>
        <authorList>
            <person name="Li G."/>
            <person name="Lai Q."/>
            <person name="Shao Z."/>
            <person name="Yan P."/>
        </authorList>
    </citation>
    <scope>NUCLEOTIDE SEQUENCE [LARGE SCALE GENOMIC DNA]</scope>
    <source>
        <strain evidence="12 13">R12B</strain>
    </source>
</reference>
<dbReference type="STRING" id="1641875.XM53_20780"/>
<dbReference type="GO" id="GO:0008381">
    <property type="term" value="F:mechanosensitive monoatomic ion channel activity"/>
    <property type="evidence" value="ECO:0007669"/>
    <property type="project" value="UniProtKB-ARBA"/>
</dbReference>
<dbReference type="SUPFAM" id="SSF82861">
    <property type="entry name" value="Mechanosensitive channel protein MscS (YggB), transmembrane region"/>
    <property type="match status" value="1"/>
</dbReference>
<evidence type="ECO:0000256" key="7">
    <source>
        <dbReference type="SAM" id="MobiDB-lite"/>
    </source>
</evidence>
<evidence type="ECO:0000256" key="1">
    <source>
        <dbReference type="ARBA" id="ARBA00004651"/>
    </source>
</evidence>
<gene>
    <name evidence="12" type="ORF">XM53_20780</name>
</gene>
<keyword evidence="5 8" id="KW-1133">Transmembrane helix</keyword>
<evidence type="ECO:0000313" key="13">
    <source>
        <dbReference type="Proteomes" id="UP000051295"/>
    </source>
</evidence>
<feature type="transmembrane region" description="Helical" evidence="8">
    <location>
        <begin position="443"/>
        <end position="463"/>
    </location>
</feature>
<evidence type="ECO:0000259" key="10">
    <source>
        <dbReference type="Pfam" id="PF12607"/>
    </source>
</evidence>
<dbReference type="GO" id="GO:0005886">
    <property type="term" value="C:plasma membrane"/>
    <property type="evidence" value="ECO:0007669"/>
    <property type="project" value="UniProtKB-SubCell"/>
</dbReference>
<feature type="domain" description="Mechanosensitive ion channel MscS C-terminal" evidence="11">
    <location>
        <begin position="684"/>
        <end position="765"/>
    </location>
</feature>
<feature type="transmembrane region" description="Helical" evidence="8">
    <location>
        <begin position="294"/>
        <end position="313"/>
    </location>
</feature>
<evidence type="ECO:0000259" key="11">
    <source>
        <dbReference type="Pfam" id="PF21082"/>
    </source>
</evidence>
<keyword evidence="3" id="KW-1003">Cell membrane</keyword>
<dbReference type="SUPFAM" id="SSF50182">
    <property type="entry name" value="Sm-like ribonucleoproteins"/>
    <property type="match status" value="1"/>
</dbReference>
<dbReference type="PANTHER" id="PTHR30347:SF1">
    <property type="entry name" value="MECHANOSENSITIVE CHANNEL MSCK"/>
    <property type="match status" value="1"/>
</dbReference>
<comment type="subcellular location">
    <subcellularLocation>
        <location evidence="1">Cell membrane</location>
        <topology evidence="1">Multi-pass membrane protein</topology>
    </subcellularLocation>
</comment>
<evidence type="ECO:0000259" key="9">
    <source>
        <dbReference type="Pfam" id="PF00924"/>
    </source>
</evidence>
<comment type="similarity">
    <text evidence="2">Belongs to the MscS (TC 1.A.23) family.</text>
</comment>
<dbReference type="Proteomes" id="UP000051295">
    <property type="component" value="Unassembled WGS sequence"/>
</dbReference>
<feature type="compositionally biased region" description="Low complexity" evidence="7">
    <location>
        <begin position="787"/>
        <end position="803"/>
    </location>
</feature>
<dbReference type="Pfam" id="PF00924">
    <property type="entry name" value="MS_channel_2nd"/>
    <property type="match status" value="1"/>
</dbReference>
<feature type="transmembrane region" description="Helical" evidence="8">
    <location>
        <begin position="252"/>
        <end position="274"/>
    </location>
</feature>
<dbReference type="InterPro" id="IPR011014">
    <property type="entry name" value="MscS_channel_TM-2"/>
</dbReference>
<comment type="caution">
    <text evidence="12">The sequence shown here is derived from an EMBL/GenBank/DDBJ whole genome shotgun (WGS) entry which is preliminary data.</text>
</comment>
<protein>
    <submittedName>
        <fullName evidence="12">Mechanosensitive ion channel protein MscS</fullName>
    </submittedName>
</protein>
<dbReference type="EMBL" id="LAXJ01000030">
    <property type="protein sequence ID" value="KRS10502.1"/>
    <property type="molecule type" value="Genomic_DNA"/>
</dbReference>
<feature type="transmembrane region" description="Helical" evidence="8">
    <location>
        <begin position="334"/>
        <end position="352"/>
    </location>
</feature>
<evidence type="ECO:0000256" key="2">
    <source>
        <dbReference type="ARBA" id="ARBA00008017"/>
    </source>
</evidence>
<keyword evidence="6 8" id="KW-0472">Membrane</keyword>
<dbReference type="InterPro" id="IPR010920">
    <property type="entry name" value="LSM_dom_sf"/>
</dbReference>
<dbReference type="AlphaFoldDB" id="A0A0T5NPB4"/>
<dbReference type="RefSeq" id="WP_057796721.1">
    <property type="nucleotide sequence ID" value="NZ_LAXJ01000030.1"/>
</dbReference>
<organism evidence="12 13">
    <name type="scientific">Roseovarius atlanticus</name>
    <dbReference type="NCBI Taxonomy" id="1641875"/>
    <lineage>
        <taxon>Bacteria</taxon>
        <taxon>Pseudomonadati</taxon>
        <taxon>Pseudomonadota</taxon>
        <taxon>Alphaproteobacteria</taxon>
        <taxon>Rhodobacterales</taxon>
        <taxon>Roseobacteraceae</taxon>
        <taxon>Roseovarius</taxon>
    </lineage>
</organism>
<dbReference type="Pfam" id="PF21082">
    <property type="entry name" value="MS_channel_3rd"/>
    <property type="match status" value="1"/>
</dbReference>
<dbReference type="SUPFAM" id="SSF82689">
    <property type="entry name" value="Mechanosensitive channel protein MscS (YggB), C-terminal domain"/>
    <property type="match status" value="1"/>
</dbReference>
<dbReference type="InterPro" id="IPR022249">
    <property type="entry name" value="DUF3772"/>
</dbReference>
<dbReference type="InterPro" id="IPR049278">
    <property type="entry name" value="MS_channel_C"/>
</dbReference>
<feature type="transmembrane region" description="Helical" evidence="8">
    <location>
        <begin position="592"/>
        <end position="621"/>
    </location>
</feature>
<dbReference type="PROSITE" id="PS51257">
    <property type="entry name" value="PROKAR_LIPOPROTEIN"/>
    <property type="match status" value="1"/>
</dbReference>
<evidence type="ECO:0000256" key="6">
    <source>
        <dbReference type="ARBA" id="ARBA00023136"/>
    </source>
</evidence>
<dbReference type="Gene3D" id="2.30.30.60">
    <property type="match status" value="1"/>
</dbReference>
<feature type="transmembrane region" description="Helical" evidence="8">
    <location>
        <begin position="408"/>
        <end position="431"/>
    </location>
</feature>
<dbReference type="InterPro" id="IPR052702">
    <property type="entry name" value="MscS-like_channel"/>
</dbReference>
<feature type="domain" description="DUF3772" evidence="10">
    <location>
        <begin position="138"/>
        <end position="197"/>
    </location>
</feature>
<feature type="transmembrane region" description="Helical" evidence="8">
    <location>
        <begin position="475"/>
        <end position="500"/>
    </location>
</feature>
<evidence type="ECO:0000313" key="12">
    <source>
        <dbReference type="EMBL" id="KRS10502.1"/>
    </source>
</evidence>
<feature type="region of interest" description="Disordered" evidence="7">
    <location>
        <begin position="784"/>
        <end position="832"/>
    </location>
</feature>
<proteinExistence type="inferred from homology"/>
<feature type="compositionally biased region" description="Gly residues" evidence="7">
    <location>
        <begin position="822"/>
        <end position="832"/>
    </location>
</feature>
<evidence type="ECO:0000256" key="4">
    <source>
        <dbReference type="ARBA" id="ARBA00022692"/>
    </source>
</evidence>
<accession>A0A0T5NPB4</accession>
<evidence type="ECO:0000256" key="3">
    <source>
        <dbReference type="ARBA" id="ARBA00022475"/>
    </source>
</evidence>
<dbReference type="OrthoDB" id="9799209at2"/>
<feature type="transmembrane region" description="Helical" evidence="8">
    <location>
        <begin position="563"/>
        <end position="586"/>
    </location>
</feature>